<dbReference type="AlphaFoldDB" id="E0VP76"/>
<dbReference type="InterPro" id="IPR000884">
    <property type="entry name" value="TSP1_rpt"/>
</dbReference>
<dbReference type="OMA" id="QITAKHP"/>
<evidence type="ECO:0000259" key="10">
    <source>
        <dbReference type="PROSITE" id="PS51020"/>
    </source>
</evidence>
<feature type="domain" description="Spondin" evidence="10">
    <location>
        <begin position="1"/>
        <end position="161"/>
    </location>
</feature>
<dbReference type="SMART" id="SM00209">
    <property type="entry name" value="TSP1"/>
    <property type="match status" value="1"/>
</dbReference>
<keyword evidence="4" id="KW-0479">Metal-binding</keyword>
<feature type="region of interest" description="Disordered" evidence="9">
    <location>
        <begin position="230"/>
        <end position="283"/>
    </location>
</feature>
<gene>
    <name evidence="12" type="primary">8232028</name>
    <name evidence="11" type="ORF">Phum_PHUM354210</name>
</gene>
<dbReference type="Proteomes" id="UP000009046">
    <property type="component" value="Unassembled WGS sequence"/>
</dbReference>
<dbReference type="InterPro" id="IPR044004">
    <property type="entry name" value="TSP1_spondin_dom"/>
</dbReference>
<evidence type="ECO:0000313" key="11">
    <source>
        <dbReference type="EMBL" id="EEB15182.1"/>
    </source>
</evidence>
<feature type="compositionally biased region" description="Low complexity" evidence="9">
    <location>
        <begin position="265"/>
        <end position="283"/>
    </location>
</feature>
<dbReference type="InParanoid" id="E0VP76"/>
<dbReference type="NCBIfam" id="NF038123">
    <property type="entry name" value="NF038123_dom"/>
    <property type="match status" value="1"/>
</dbReference>
<dbReference type="HOGENOM" id="CLU_034407_1_0_1"/>
<feature type="compositionally biased region" description="Polar residues" evidence="9">
    <location>
        <begin position="254"/>
        <end position="264"/>
    </location>
</feature>
<dbReference type="FunFam" id="2.20.100.10:FF:000026">
    <property type="entry name" value="Spondin 1"/>
    <property type="match status" value="1"/>
</dbReference>
<keyword evidence="8" id="KW-0325">Glycoprotein</keyword>
<dbReference type="Gene3D" id="2.60.40.2130">
    <property type="entry name" value="F-spondin domain"/>
    <property type="match status" value="1"/>
</dbReference>
<dbReference type="Gene3D" id="2.20.100.10">
    <property type="entry name" value="Thrombospondin type-1 (TSP1) repeat"/>
    <property type="match status" value="1"/>
</dbReference>
<reference evidence="11" key="1">
    <citation type="submission" date="2007-04" db="EMBL/GenBank/DDBJ databases">
        <title>Annotation of Pediculus humanus corporis strain USDA.</title>
        <authorList>
            <person name="Kirkness E."/>
            <person name="Hannick L."/>
            <person name="Hass B."/>
            <person name="Bruggner R."/>
            <person name="Lawson D."/>
            <person name="Bidwell S."/>
            <person name="Joardar V."/>
            <person name="Caler E."/>
            <person name="Walenz B."/>
            <person name="Inman J."/>
            <person name="Schobel S."/>
            <person name="Galinsky K."/>
            <person name="Amedeo P."/>
            <person name="Strausberg R."/>
        </authorList>
    </citation>
    <scope>NUCLEOTIDE SEQUENCE</scope>
    <source>
        <strain evidence="11">USDA</strain>
    </source>
</reference>
<keyword evidence="3" id="KW-0272">Extracellular matrix</keyword>
<name>E0VP76_PEDHC</name>
<dbReference type="GO" id="GO:0031012">
    <property type="term" value="C:extracellular matrix"/>
    <property type="evidence" value="ECO:0007669"/>
    <property type="project" value="TreeGrafter"/>
</dbReference>
<keyword evidence="11" id="KW-0378">Hydrolase</keyword>
<dbReference type="Pfam" id="PF19028">
    <property type="entry name" value="TSP1_spondin"/>
    <property type="match status" value="1"/>
</dbReference>
<dbReference type="KEGG" id="phu:Phum_PHUM354210"/>
<feature type="compositionally biased region" description="Basic and acidic residues" evidence="9">
    <location>
        <begin position="230"/>
        <end position="239"/>
    </location>
</feature>
<dbReference type="VEuPathDB" id="VectorBase:PHUM354210"/>
<keyword evidence="2" id="KW-0964">Secreted</keyword>
<dbReference type="GO" id="GO:0004064">
    <property type="term" value="F:arylesterase activity"/>
    <property type="evidence" value="ECO:0007669"/>
    <property type="project" value="UniProtKB-EC"/>
</dbReference>
<dbReference type="InterPro" id="IPR038678">
    <property type="entry name" value="Spondin_N_sf"/>
</dbReference>
<organism>
    <name type="scientific">Pediculus humanus subsp. corporis</name>
    <name type="common">Body louse</name>
    <dbReference type="NCBI Taxonomy" id="121224"/>
    <lineage>
        <taxon>Eukaryota</taxon>
        <taxon>Metazoa</taxon>
        <taxon>Ecdysozoa</taxon>
        <taxon>Arthropoda</taxon>
        <taxon>Hexapoda</taxon>
        <taxon>Insecta</taxon>
        <taxon>Pterygota</taxon>
        <taxon>Neoptera</taxon>
        <taxon>Paraneoptera</taxon>
        <taxon>Psocodea</taxon>
        <taxon>Troctomorpha</taxon>
        <taxon>Phthiraptera</taxon>
        <taxon>Anoplura</taxon>
        <taxon>Pediculidae</taxon>
        <taxon>Pediculus</taxon>
    </lineage>
</organism>
<evidence type="ECO:0000313" key="12">
    <source>
        <dbReference type="EnsemblMetazoa" id="PHUM354210-PA"/>
    </source>
</evidence>
<dbReference type="CTD" id="8232028"/>
<evidence type="ECO:0000256" key="7">
    <source>
        <dbReference type="ARBA" id="ARBA00023157"/>
    </source>
</evidence>
<dbReference type="EnsemblMetazoa" id="PHUM354210-RA">
    <property type="protein sequence ID" value="PHUM354210-PA"/>
    <property type="gene ID" value="PHUM354210"/>
</dbReference>
<dbReference type="RefSeq" id="XP_002427920.1">
    <property type="nucleotide sequence ID" value="XM_002427875.1"/>
</dbReference>
<dbReference type="FunCoup" id="E0VP76">
    <property type="interactions" value="8"/>
</dbReference>
<evidence type="ECO:0000256" key="8">
    <source>
        <dbReference type="ARBA" id="ARBA00023180"/>
    </source>
</evidence>
<dbReference type="PROSITE" id="PS51020">
    <property type="entry name" value="SPONDIN"/>
    <property type="match status" value="1"/>
</dbReference>
<evidence type="ECO:0000256" key="1">
    <source>
        <dbReference type="ARBA" id="ARBA00004498"/>
    </source>
</evidence>
<evidence type="ECO:0000256" key="6">
    <source>
        <dbReference type="ARBA" id="ARBA00022889"/>
    </source>
</evidence>
<dbReference type="InterPro" id="IPR036383">
    <property type="entry name" value="TSP1_rpt_sf"/>
</dbReference>
<reference evidence="11" key="2">
    <citation type="submission" date="2007-04" db="EMBL/GenBank/DDBJ databases">
        <title>The genome of the human body louse.</title>
        <authorList>
            <consortium name="The Human Body Louse Genome Consortium"/>
            <person name="Kirkness E."/>
            <person name="Walenz B."/>
            <person name="Hass B."/>
            <person name="Bruggner R."/>
            <person name="Strausberg R."/>
        </authorList>
    </citation>
    <scope>NUCLEOTIDE SEQUENCE</scope>
    <source>
        <strain evidence="11">USDA</strain>
    </source>
</reference>
<evidence type="ECO:0000256" key="4">
    <source>
        <dbReference type="ARBA" id="ARBA00022723"/>
    </source>
</evidence>
<accession>E0VP76</accession>
<dbReference type="PANTHER" id="PTHR11311:SF15">
    <property type="entry name" value="SPONDIN-2"/>
    <property type="match status" value="1"/>
</dbReference>
<evidence type="ECO:0000256" key="5">
    <source>
        <dbReference type="ARBA" id="ARBA00022729"/>
    </source>
</evidence>
<dbReference type="GO" id="GO:0007155">
    <property type="term" value="P:cell adhesion"/>
    <property type="evidence" value="ECO:0007669"/>
    <property type="project" value="UniProtKB-KW"/>
</dbReference>
<dbReference type="OrthoDB" id="6090599at2759"/>
<sequence length="397" mass="45507">MKKFQFDLKKIFFFFFTGRSHDSNFELFRLGKKASKGLKIFAETGKTDILEELSQGEDGIYDEFTASPIATGSGRTESEFFVDGNHSRVSIMSRIVPSPDWFIGIDSFNLCVDGNWIDSITIDADPMDAGTDNGFTFTAPNWPTEPQGIIYKITARYPSHPAGSFFYPYMKKLPPIGTFQFIKIKEYELSEVFHHSEDRDHFELMKVETLTKNEVTENSRNNDIEEQIEEERKEEEMKTVKFKSPTTTTTTTTQGTPFVNETLKSSSSSSSSEKPMTMTSMTEASSTTLPITYLPPDAVERGDKDAIINNIVQIYKKEQHKKHNKLRKMKKYRPPRDCHVTEWSEWGSCSKSCGIGEMERRRQVVKHARRGGRICPPLLETKWCGSARSCPKKYFKW</sequence>
<dbReference type="GeneID" id="8232028"/>
<dbReference type="EC" id="3.1.1.2" evidence="11"/>
<proteinExistence type="predicted"/>
<protein>
    <submittedName>
        <fullName evidence="11 12">F-spondin, putative</fullName>
        <ecNumber evidence="11">3.1.1.2</ecNumber>
    </submittedName>
</protein>
<dbReference type="PROSITE" id="PS50092">
    <property type="entry name" value="TSP1"/>
    <property type="match status" value="1"/>
</dbReference>
<keyword evidence="13" id="KW-1185">Reference proteome</keyword>
<dbReference type="InterPro" id="IPR009465">
    <property type="entry name" value="Spondin_N"/>
</dbReference>
<keyword evidence="7" id="KW-1015">Disulfide bond</keyword>
<dbReference type="Pfam" id="PF06468">
    <property type="entry name" value="Spond_N"/>
    <property type="match status" value="1"/>
</dbReference>
<keyword evidence="6" id="KW-0130">Cell adhesion</keyword>
<keyword evidence="5" id="KW-0732">Signal</keyword>
<dbReference type="EMBL" id="AAZO01004114">
    <property type="status" value="NOT_ANNOTATED_CDS"/>
    <property type="molecule type" value="Genomic_DNA"/>
</dbReference>
<evidence type="ECO:0000313" key="13">
    <source>
        <dbReference type="Proteomes" id="UP000009046"/>
    </source>
</evidence>
<evidence type="ECO:0000256" key="9">
    <source>
        <dbReference type="SAM" id="MobiDB-lite"/>
    </source>
</evidence>
<dbReference type="InterPro" id="IPR051418">
    <property type="entry name" value="Spondin/Thrombospondin_T1"/>
</dbReference>
<dbReference type="GO" id="GO:0046872">
    <property type="term" value="F:metal ion binding"/>
    <property type="evidence" value="ECO:0007669"/>
    <property type="project" value="UniProtKB-KW"/>
</dbReference>
<comment type="subcellular location">
    <subcellularLocation>
        <location evidence="1">Secreted</location>
        <location evidence="1">Extracellular space</location>
        <location evidence="1">Extracellular matrix</location>
    </subcellularLocation>
</comment>
<dbReference type="EMBL" id="DS235357">
    <property type="protein sequence ID" value="EEB15182.1"/>
    <property type="molecule type" value="Genomic_DNA"/>
</dbReference>
<reference evidence="12" key="3">
    <citation type="submission" date="2021-02" db="UniProtKB">
        <authorList>
            <consortium name="EnsemblMetazoa"/>
        </authorList>
    </citation>
    <scope>IDENTIFICATION</scope>
    <source>
        <strain evidence="12">USDA</strain>
    </source>
</reference>
<dbReference type="eggNOG" id="KOG3539">
    <property type="taxonomic scope" value="Eukaryota"/>
</dbReference>
<evidence type="ECO:0000256" key="3">
    <source>
        <dbReference type="ARBA" id="ARBA00022530"/>
    </source>
</evidence>
<dbReference type="SUPFAM" id="SSF82895">
    <property type="entry name" value="TSP-1 type 1 repeat"/>
    <property type="match status" value="1"/>
</dbReference>
<dbReference type="PANTHER" id="PTHR11311">
    <property type="entry name" value="SPONDIN"/>
    <property type="match status" value="1"/>
</dbReference>
<evidence type="ECO:0000256" key="2">
    <source>
        <dbReference type="ARBA" id="ARBA00022525"/>
    </source>
</evidence>